<comment type="caution">
    <text evidence="1">The sequence shown here is derived from an EMBL/GenBank/DDBJ whole genome shotgun (WGS) entry which is preliminary data.</text>
</comment>
<reference evidence="1" key="1">
    <citation type="submission" date="2020-09" db="EMBL/GenBank/DDBJ databases">
        <authorList>
            <person name="Kim M.K."/>
        </authorList>
    </citation>
    <scope>NUCLEOTIDE SEQUENCE</scope>
    <source>
        <strain evidence="1">BT664</strain>
    </source>
</reference>
<dbReference type="RefSeq" id="WP_191005130.1">
    <property type="nucleotide sequence ID" value="NZ_JACXAD010000010.1"/>
</dbReference>
<dbReference type="Proteomes" id="UP000612233">
    <property type="component" value="Unassembled WGS sequence"/>
</dbReference>
<sequence>MLSIGAEPAALTSPQVVTAHLSSDWVFTAPTVTSRDAFWTVPGEGNSALVTSQLMVRAQRPGQDVILRTTQGSCVRQVRSELKSRKLPMQAVTCPNCEAFRYQGEGFETTIYSQMKGDYPFVVVVHQVPAADNATKNSGAKVVLPMLPAKRTDTTSRALADQKGAILDGRAFPVSTPKK</sequence>
<proteinExistence type="predicted"/>
<organism evidence="1 2">
    <name type="scientific">Hymenobacter montanus</name>
    <dbReference type="NCBI Taxonomy" id="2771359"/>
    <lineage>
        <taxon>Bacteria</taxon>
        <taxon>Pseudomonadati</taxon>
        <taxon>Bacteroidota</taxon>
        <taxon>Cytophagia</taxon>
        <taxon>Cytophagales</taxon>
        <taxon>Hymenobacteraceae</taxon>
        <taxon>Hymenobacter</taxon>
    </lineage>
</organism>
<dbReference type="AlphaFoldDB" id="A0A927GJE0"/>
<evidence type="ECO:0000313" key="1">
    <source>
        <dbReference type="EMBL" id="MBD2768310.1"/>
    </source>
</evidence>
<gene>
    <name evidence="1" type="ORF">IC235_10435</name>
</gene>
<name>A0A927GJE0_9BACT</name>
<accession>A0A927GJE0</accession>
<dbReference type="EMBL" id="JACXAD010000010">
    <property type="protein sequence ID" value="MBD2768310.1"/>
    <property type="molecule type" value="Genomic_DNA"/>
</dbReference>
<keyword evidence="2" id="KW-1185">Reference proteome</keyword>
<evidence type="ECO:0000313" key="2">
    <source>
        <dbReference type="Proteomes" id="UP000612233"/>
    </source>
</evidence>
<protein>
    <submittedName>
        <fullName evidence="1">Uncharacterized protein</fullName>
    </submittedName>
</protein>